<protein>
    <submittedName>
        <fullName evidence="1">Uncharacterized protein</fullName>
    </submittedName>
</protein>
<name>A0A7X4Y4G1_9BACT</name>
<proteinExistence type="predicted"/>
<accession>A0A7X4Y4G1</accession>
<dbReference type="Proteomes" id="UP000537825">
    <property type="component" value="Unassembled WGS sequence"/>
</dbReference>
<reference evidence="1 2" key="1">
    <citation type="submission" date="2020-01" db="EMBL/GenBank/DDBJ databases">
        <title>The draft genome sequence of Corallococcus exiguus DSM 14696.</title>
        <authorList>
            <person name="Zhang X."/>
            <person name="Zhu H."/>
        </authorList>
    </citation>
    <scope>NUCLEOTIDE SEQUENCE [LARGE SCALE GENOMIC DNA]</scope>
    <source>
        <strain evidence="1 2">DSM 14696</strain>
    </source>
</reference>
<dbReference type="RefSeq" id="WP_139921537.1">
    <property type="nucleotide sequence ID" value="NZ_CBCSLE010000223.1"/>
</dbReference>
<dbReference type="EMBL" id="JAAAPK010000001">
    <property type="protein sequence ID" value="NBC38395.1"/>
    <property type="molecule type" value="Genomic_DNA"/>
</dbReference>
<keyword evidence="2" id="KW-1185">Reference proteome</keyword>
<evidence type="ECO:0000313" key="1">
    <source>
        <dbReference type="EMBL" id="NBC38395.1"/>
    </source>
</evidence>
<comment type="caution">
    <text evidence="1">The sequence shown here is derived from an EMBL/GenBank/DDBJ whole genome shotgun (WGS) entry which is preliminary data.</text>
</comment>
<sequence>MTTSPEQRGDAASFASYFAHRAVAERGFVWGAPDGAQALADAADVVVHRWDARGLKLACMVDRARDPARRFALTREEVTALASRCLDAGAARSPARHASIEVFELGSPPTPEDRARLGPLRRASGAEGIDITPWILDPSTGALWSGAPLGGFFVGRRFFQEVMRGHAAAHRPPA</sequence>
<organism evidence="1 2">
    <name type="scientific">Corallococcus exiguus</name>
    <dbReference type="NCBI Taxonomy" id="83462"/>
    <lineage>
        <taxon>Bacteria</taxon>
        <taxon>Pseudomonadati</taxon>
        <taxon>Myxococcota</taxon>
        <taxon>Myxococcia</taxon>
        <taxon>Myxococcales</taxon>
        <taxon>Cystobacterineae</taxon>
        <taxon>Myxococcaceae</taxon>
        <taxon>Corallococcus</taxon>
    </lineage>
</organism>
<dbReference type="AlphaFoldDB" id="A0A7X4Y4G1"/>
<evidence type="ECO:0000313" key="2">
    <source>
        <dbReference type="Proteomes" id="UP000537825"/>
    </source>
</evidence>
<gene>
    <name evidence="1" type="ORF">GTZ93_01020</name>
</gene>